<dbReference type="EMBL" id="JAIWYP010000008">
    <property type="protein sequence ID" value="KAH3789158.1"/>
    <property type="molecule type" value="Genomic_DNA"/>
</dbReference>
<name>A0A9D4F058_DREPO</name>
<proteinExistence type="predicted"/>
<gene>
    <name evidence="1" type="ORF">DPMN_167330</name>
</gene>
<evidence type="ECO:0000313" key="2">
    <source>
        <dbReference type="Proteomes" id="UP000828390"/>
    </source>
</evidence>
<reference evidence="1" key="2">
    <citation type="submission" date="2020-11" db="EMBL/GenBank/DDBJ databases">
        <authorList>
            <person name="McCartney M.A."/>
            <person name="Auch B."/>
            <person name="Kono T."/>
            <person name="Mallez S."/>
            <person name="Becker A."/>
            <person name="Gohl D.M."/>
            <person name="Silverstein K.A.T."/>
            <person name="Koren S."/>
            <person name="Bechman K.B."/>
            <person name="Herman A."/>
            <person name="Abrahante J.E."/>
            <person name="Garbe J."/>
        </authorList>
    </citation>
    <scope>NUCLEOTIDE SEQUENCE</scope>
    <source>
        <strain evidence="1">Duluth1</strain>
        <tissue evidence="1">Whole animal</tissue>
    </source>
</reference>
<protein>
    <submittedName>
        <fullName evidence="1">Uncharacterized protein</fullName>
    </submittedName>
</protein>
<keyword evidence="2" id="KW-1185">Reference proteome</keyword>
<evidence type="ECO:0000313" key="1">
    <source>
        <dbReference type="EMBL" id="KAH3789158.1"/>
    </source>
</evidence>
<comment type="caution">
    <text evidence="1">The sequence shown here is derived from an EMBL/GenBank/DDBJ whole genome shotgun (WGS) entry which is preliminary data.</text>
</comment>
<dbReference type="Proteomes" id="UP000828390">
    <property type="component" value="Unassembled WGS sequence"/>
</dbReference>
<accession>A0A9D4F058</accession>
<dbReference type="AlphaFoldDB" id="A0A9D4F058"/>
<organism evidence="1 2">
    <name type="scientific">Dreissena polymorpha</name>
    <name type="common">Zebra mussel</name>
    <name type="synonym">Mytilus polymorpha</name>
    <dbReference type="NCBI Taxonomy" id="45954"/>
    <lineage>
        <taxon>Eukaryota</taxon>
        <taxon>Metazoa</taxon>
        <taxon>Spiralia</taxon>
        <taxon>Lophotrochozoa</taxon>
        <taxon>Mollusca</taxon>
        <taxon>Bivalvia</taxon>
        <taxon>Autobranchia</taxon>
        <taxon>Heteroconchia</taxon>
        <taxon>Euheterodonta</taxon>
        <taxon>Imparidentia</taxon>
        <taxon>Neoheterodontei</taxon>
        <taxon>Myida</taxon>
        <taxon>Dreissenoidea</taxon>
        <taxon>Dreissenidae</taxon>
        <taxon>Dreissena</taxon>
    </lineage>
</organism>
<reference evidence="1" key="1">
    <citation type="journal article" date="2019" name="bioRxiv">
        <title>The Genome of the Zebra Mussel, Dreissena polymorpha: A Resource for Invasive Species Research.</title>
        <authorList>
            <person name="McCartney M.A."/>
            <person name="Auch B."/>
            <person name="Kono T."/>
            <person name="Mallez S."/>
            <person name="Zhang Y."/>
            <person name="Obille A."/>
            <person name="Becker A."/>
            <person name="Abrahante J.E."/>
            <person name="Garbe J."/>
            <person name="Badalamenti J.P."/>
            <person name="Herman A."/>
            <person name="Mangelson H."/>
            <person name="Liachko I."/>
            <person name="Sullivan S."/>
            <person name="Sone E.D."/>
            <person name="Koren S."/>
            <person name="Silverstein K.A.T."/>
            <person name="Beckman K.B."/>
            <person name="Gohl D.M."/>
        </authorList>
    </citation>
    <scope>NUCLEOTIDE SEQUENCE</scope>
    <source>
        <strain evidence="1">Duluth1</strain>
        <tissue evidence="1">Whole animal</tissue>
    </source>
</reference>
<sequence length="106" mass="11931">MEIQGDFSALNDSLSRVRLPAELKLDESRQGVRRSDQPGVNILKQCSRYSDTSAKLLATLESGQPLTQDTLDKLFLVAHAQCKYLQDEYASVLVYSQFDNSTSRLF</sequence>